<sequence length="135" mass="14997">LFFQTKAGYLLPFALLLTSAILAVTGIELKDWSCGFTPDQKRFTYELLSGNCSKYKYKSYEQVVPQGMDHGVARNLYQQCEHAAYTTRACAVNHNSCSLGAHDCQKDFKDCMECIRIVQEDHDCSAALDSLPAGG</sequence>
<organism evidence="2 3">
    <name type="scientific">Oesophagostomum dentatum</name>
    <name type="common">Nodular worm</name>
    <dbReference type="NCBI Taxonomy" id="61180"/>
    <lineage>
        <taxon>Eukaryota</taxon>
        <taxon>Metazoa</taxon>
        <taxon>Ecdysozoa</taxon>
        <taxon>Nematoda</taxon>
        <taxon>Chromadorea</taxon>
        <taxon>Rhabditida</taxon>
        <taxon>Rhabditina</taxon>
        <taxon>Rhabditomorpha</taxon>
        <taxon>Strongyloidea</taxon>
        <taxon>Strongylidae</taxon>
        <taxon>Oesophagostomum</taxon>
    </lineage>
</organism>
<dbReference type="Proteomes" id="UP000053660">
    <property type="component" value="Unassembled WGS sequence"/>
</dbReference>
<evidence type="ECO:0000256" key="1">
    <source>
        <dbReference type="SAM" id="SignalP"/>
    </source>
</evidence>
<dbReference type="AlphaFoldDB" id="A0A0B1RVN5"/>
<gene>
    <name evidence="2" type="ORF">OESDEN_25147</name>
</gene>
<evidence type="ECO:0008006" key="4">
    <source>
        <dbReference type="Google" id="ProtNLM"/>
    </source>
</evidence>
<evidence type="ECO:0000313" key="3">
    <source>
        <dbReference type="Proteomes" id="UP000053660"/>
    </source>
</evidence>
<protein>
    <recommendedName>
        <fullName evidence="4">Secreted protein</fullName>
    </recommendedName>
</protein>
<feature type="chain" id="PRO_5002060587" description="Secreted protein" evidence="1">
    <location>
        <begin position="27"/>
        <end position="135"/>
    </location>
</feature>
<keyword evidence="1" id="KW-0732">Signal</keyword>
<reference evidence="2 3" key="1">
    <citation type="submission" date="2014-03" db="EMBL/GenBank/DDBJ databases">
        <title>Draft genome of the hookworm Oesophagostomum dentatum.</title>
        <authorList>
            <person name="Mitreva M."/>
        </authorList>
    </citation>
    <scope>NUCLEOTIDE SEQUENCE [LARGE SCALE GENOMIC DNA]</scope>
    <source>
        <strain evidence="2 3">OD-Hann</strain>
    </source>
</reference>
<proteinExistence type="predicted"/>
<name>A0A0B1RVN5_OESDE</name>
<dbReference type="EMBL" id="KN612942">
    <property type="protein sequence ID" value="KHJ75237.1"/>
    <property type="molecule type" value="Genomic_DNA"/>
</dbReference>
<feature type="non-terminal residue" evidence="2">
    <location>
        <position position="1"/>
    </location>
</feature>
<evidence type="ECO:0000313" key="2">
    <source>
        <dbReference type="EMBL" id="KHJ75237.1"/>
    </source>
</evidence>
<accession>A0A0B1RVN5</accession>
<keyword evidence="3" id="KW-1185">Reference proteome</keyword>
<feature type="signal peptide" evidence="1">
    <location>
        <begin position="1"/>
        <end position="26"/>
    </location>
</feature>